<gene>
    <name evidence="1" type="ORF">CC84DRAFT_1176020</name>
</gene>
<accession>A0A177CGF3</accession>
<dbReference type="RefSeq" id="XP_018036294.1">
    <property type="nucleotide sequence ID" value="XM_018180186.1"/>
</dbReference>
<sequence>MTYSKSRRQMAFGGQRDESVRTLPRGVQGLSHRLVGTSRWDFEECHVDAIGPQSWRWLGQQRVPRAKLVNGFNSGVAAVPRHRRRGYKGCSEGFHYAQIFVLILTNSTCRICPHQYSSWGFAPVLGTVPSSMITATSTSSTGCTEFEVETKQCNRALGYNTGA</sequence>
<proteinExistence type="predicted"/>
<organism evidence="1 2">
    <name type="scientific">Paraphaeosphaeria sporulosa</name>
    <dbReference type="NCBI Taxonomy" id="1460663"/>
    <lineage>
        <taxon>Eukaryota</taxon>
        <taxon>Fungi</taxon>
        <taxon>Dikarya</taxon>
        <taxon>Ascomycota</taxon>
        <taxon>Pezizomycotina</taxon>
        <taxon>Dothideomycetes</taxon>
        <taxon>Pleosporomycetidae</taxon>
        <taxon>Pleosporales</taxon>
        <taxon>Massarineae</taxon>
        <taxon>Didymosphaeriaceae</taxon>
        <taxon>Paraphaeosphaeria</taxon>
    </lineage>
</organism>
<dbReference type="OrthoDB" id="10621715at2759"/>
<dbReference type="Proteomes" id="UP000077069">
    <property type="component" value="Unassembled WGS sequence"/>
</dbReference>
<evidence type="ECO:0000313" key="1">
    <source>
        <dbReference type="EMBL" id="OAG05929.1"/>
    </source>
</evidence>
<dbReference type="EMBL" id="KV441552">
    <property type="protein sequence ID" value="OAG05929.1"/>
    <property type="molecule type" value="Genomic_DNA"/>
</dbReference>
<dbReference type="AlphaFoldDB" id="A0A177CGF3"/>
<evidence type="ECO:0000313" key="2">
    <source>
        <dbReference type="Proteomes" id="UP000077069"/>
    </source>
</evidence>
<protein>
    <submittedName>
        <fullName evidence="1">Uncharacterized protein</fullName>
    </submittedName>
</protein>
<reference evidence="1 2" key="1">
    <citation type="submission" date="2016-05" db="EMBL/GenBank/DDBJ databases">
        <title>Comparative analysis of secretome profiles of manganese(II)-oxidizing ascomycete fungi.</title>
        <authorList>
            <consortium name="DOE Joint Genome Institute"/>
            <person name="Zeiner C.A."/>
            <person name="Purvine S.O."/>
            <person name="Zink E.M."/>
            <person name="Wu S."/>
            <person name="Pasa-Tolic L."/>
            <person name="Chaput D.L."/>
            <person name="Haridas S."/>
            <person name="Grigoriev I.V."/>
            <person name="Santelli C.M."/>
            <person name="Hansel C.M."/>
        </authorList>
    </citation>
    <scope>NUCLEOTIDE SEQUENCE [LARGE SCALE GENOMIC DNA]</scope>
    <source>
        <strain evidence="1 2">AP3s5-JAC2a</strain>
    </source>
</reference>
<name>A0A177CGF3_9PLEO</name>
<dbReference type="GeneID" id="28763672"/>
<dbReference type="InParanoid" id="A0A177CGF3"/>
<keyword evidence="2" id="KW-1185">Reference proteome</keyword>